<comment type="caution">
    <text evidence="4">The sequence shown here is derived from an EMBL/GenBank/DDBJ whole genome shotgun (WGS) entry which is preliminary data.</text>
</comment>
<dbReference type="GeneID" id="302996271"/>
<keyword evidence="5" id="KW-1185">Reference proteome</keyword>
<name>A0A4Y8V5S4_9BACT</name>
<dbReference type="InterPro" id="IPR014905">
    <property type="entry name" value="HIRAN"/>
</dbReference>
<accession>A0A4Y8V5S4</accession>
<evidence type="ECO:0000256" key="1">
    <source>
        <dbReference type="ARBA" id="ARBA00022723"/>
    </source>
</evidence>
<dbReference type="RefSeq" id="WP_134844192.1">
    <property type="nucleotide sequence ID" value="NZ_SGVY01000045.1"/>
</dbReference>
<gene>
    <name evidence="4" type="ORF">EXN75_13445</name>
</gene>
<evidence type="ECO:0000256" key="2">
    <source>
        <dbReference type="ARBA" id="ARBA00022801"/>
    </source>
</evidence>
<evidence type="ECO:0000259" key="3">
    <source>
        <dbReference type="SMART" id="SM00910"/>
    </source>
</evidence>
<keyword evidence="1" id="KW-0479">Metal-binding</keyword>
<sequence>MKRKKLFFKECHLAGRQYHDANEVWEELKVGTLLELQRDQENPYDKNAVAVVYSKVVDNNEKEEYLLGYLPRTSNTEIAQLLEMGWASIFECRISKINEDAHYENQIRLTIRIKQNQQAQNCVES</sequence>
<dbReference type="SMART" id="SM00910">
    <property type="entry name" value="HIRAN"/>
    <property type="match status" value="1"/>
</dbReference>
<dbReference type="Gene3D" id="3.30.70.2330">
    <property type="match status" value="1"/>
</dbReference>
<feature type="domain" description="HIRAN" evidence="3">
    <location>
        <begin position="6"/>
        <end position="117"/>
    </location>
</feature>
<dbReference type="GO" id="GO:0008270">
    <property type="term" value="F:zinc ion binding"/>
    <property type="evidence" value="ECO:0007669"/>
    <property type="project" value="InterPro"/>
</dbReference>
<dbReference type="EMBL" id="SGVY01000045">
    <property type="protein sequence ID" value="TFH76396.1"/>
    <property type="molecule type" value="Genomic_DNA"/>
</dbReference>
<organism evidence="4 5">
    <name type="scientific">Segatella hominis</name>
    <dbReference type="NCBI Taxonomy" id="2518605"/>
    <lineage>
        <taxon>Bacteria</taxon>
        <taxon>Pseudomonadati</taxon>
        <taxon>Bacteroidota</taxon>
        <taxon>Bacteroidia</taxon>
        <taxon>Bacteroidales</taxon>
        <taxon>Prevotellaceae</taxon>
        <taxon>Segatella</taxon>
    </lineage>
</organism>
<reference evidence="4 5" key="1">
    <citation type="submission" date="2019-02" db="EMBL/GenBank/DDBJ databases">
        <title>Draft Genome Sequence of the Prevotella sp. BCRC 81118, Isolated from Human Feces.</title>
        <authorList>
            <person name="Huang C.-H."/>
        </authorList>
    </citation>
    <scope>NUCLEOTIDE SEQUENCE [LARGE SCALE GENOMIC DNA]</scope>
    <source>
        <strain evidence="4 5">BCRC 81118</strain>
    </source>
</reference>
<dbReference type="Proteomes" id="UP000297872">
    <property type="component" value="Unassembled WGS sequence"/>
</dbReference>
<protein>
    <recommendedName>
        <fullName evidence="3">HIRAN domain-containing protein</fullName>
    </recommendedName>
</protein>
<dbReference type="GO" id="GO:0003676">
    <property type="term" value="F:nucleic acid binding"/>
    <property type="evidence" value="ECO:0007669"/>
    <property type="project" value="InterPro"/>
</dbReference>
<dbReference type="Pfam" id="PF08797">
    <property type="entry name" value="HIRAN"/>
    <property type="match status" value="1"/>
</dbReference>
<evidence type="ECO:0000313" key="5">
    <source>
        <dbReference type="Proteomes" id="UP000297872"/>
    </source>
</evidence>
<evidence type="ECO:0000313" key="4">
    <source>
        <dbReference type="EMBL" id="TFH76396.1"/>
    </source>
</evidence>
<keyword evidence="2" id="KW-0378">Hydrolase</keyword>
<dbReference type="OrthoDB" id="1096764at2"/>
<proteinExistence type="predicted"/>
<dbReference type="AlphaFoldDB" id="A0A4Y8V5S4"/>
<dbReference type="GO" id="GO:0016818">
    <property type="term" value="F:hydrolase activity, acting on acid anhydrides, in phosphorus-containing anhydrides"/>
    <property type="evidence" value="ECO:0007669"/>
    <property type="project" value="InterPro"/>
</dbReference>